<keyword evidence="1" id="KW-0812">Transmembrane</keyword>
<evidence type="ECO:0000313" key="2">
    <source>
        <dbReference type="EMBL" id="AFH60848.1"/>
    </source>
</evidence>
<dbReference type="Proteomes" id="UP000007392">
    <property type="component" value="Chromosome"/>
</dbReference>
<protein>
    <submittedName>
        <fullName evidence="2">Uncharacterized protein</fullName>
    </submittedName>
</protein>
<dbReference type="OrthoDB" id="2626095at2"/>
<dbReference type="PATRIC" id="fig|997761.3.peg.1744"/>
<dbReference type="EMBL" id="CP003422">
    <property type="protein sequence ID" value="AFH60848.1"/>
    <property type="molecule type" value="Genomic_DNA"/>
</dbReference>
<sequence length="143" mass="16162">MLPLYGWTAAAVFIVFSLGGIYLIRRSKASQGYISPRTQVLSVAVFLIAGISLYFVLQAKEEKHRVEIITTIEARGGEVLSIQPAEKGETPFKGHDSVKARSKDDYFIVTYRRENETKTAWFKGDNALYRDPPTPTGEKWIFE</sequence>
<proteinExistence type="predicted"/>
<dbReference type="RefSeq" id="WP_014650040.1">
    <property type="nucleotide sequence ID" value="NC_017672.3"/>
</dbReference>
<accession>I0BEQ1</accession>
<dbReference type="KEGG" id="pmw:B2K_08970"/>
<evidence type="ECO:0000313" key="3">
    <source>
        <dbReference type="Proteomes" id="UP000007392"/>
    </source>
</evidence>
<keyword evidence="1" id="KW-0472">Membrane</keyword>
<dbReference type="HOGENOM" id="CLU_1804298_0_0_9"/>
<name>I0BEQ1_9BACL</name>
<reference evidence="2 3" key="1">
    <citation type="submission" date="2013-06" db="EMBL/GenBank/DDBJ databases">
        <title>Complete genome sequence of Paenibacillus mucilaginosus K02.</title>
        <authorList>
            <person name="Xiao B."/>
            <person name="Sun L."/>
            <person name="Xiao L."/>
            <person name="Lian B."/>
        </authorList>
    </citation>
    <scope>NUCLEOTIDE SEQUENCE [LARGE SCALE GENOMIC DNA]</scope>
    <source>
        <strain evidence="2 3">K02</strain>
    </source>
</reference>
<feature type="transmembrane region" description="Helical" evidence="1">
    <location>
        <begin position="6"/>
        <end position="24"/>
    </location>
</feature>
<feature type="transmembrane region" description="Helical" evidence="1">
    <location>
        <begin position="36"/>
        <end position="57"/>
    </location>
</feature>
<keyword evidence="1" id="KW-1133">Transmembrane helix</keyword>
<organism evidence="2 3">
    <name type="scientific">Paenibacillus mucilaginosus K02</name>
    <dbReference type="NCBI Taxonomy" id="997761"/>
    <lineage>
        <taxon>Bacteria</taxon>
        <taxon>Bacillati</taxon>
        <taxon>Bacillota</taxon>
        <taxon>Bacilli</taxon>
        <taxon>Bacillales</taxon>
        <taxon>Paenibacillaceae</taxon>
        <taxon>Paenibacillus</taxon>
    </lineage>
</organism>
<gene>
    <name evidence="2" type="ORF">B2K_08970</name>
</gene>
<evidence type="ECO:0000256" key="1">
    <source>
        <dbReference type="SAM" id="Phobius"/>
    </source>
</evidence>
<dbReference type="AlphaFoldDB" id="I0BEQ1"/>